<feature type="transmembrane region" description="Helical" evidence="1">
    <location>
        <begin position="49"/>
        <end position="67"/>
    </location>
</feature>
<organism evidence="2 3">
    <name type="scientific">Pseudomonas kuykendallii</name>
    <dbReference type="NCBI Taxonomy" id="1007099"/>
    <lineage>
        <taxon>Bacteria</taxon>
        <taxon>Pseudomonadati</taxon>
        <taxon>Pseudomonadota</taxon>
        <taxon>Gammaproteobacteria</taxon>
        <taxon>Pseudomonadales</taxon>
        <taxon>Pseudomonadaceae</taxon>
        <taxon>Pseudomonas</taxon>
    </lineage>
</organism>
<evidence type="ECO:0000313" key="2">
    <source>
        <dbReference type="EMBL" id="SDX71033.1"/>
    </source>
</evidence>
<reference evidence="3" key="1">
    <citation type="submission" date="2016-10" db="EMBL/GenBank/DDBJ databases">
        <authorList>
            <person name="Varghese N."/>
            <person name="Submissions S."/>
        </authorList>
    </citation>
    <scope>NUCLEOTIDE SEQUENCE [LARGE SCALE GENOMIC DNA]</scope>
    <source>
        <strain evidence="3">NRRL B-59562</strain>
    </source>
</reference>
<evidence type="ECO:0000256" key="1">
    <source>
        <dbReference type="SAM" id="Phobius"/>
    </source>
</evidence>
<proteinExistence type="predicted"/>
<dbReference type="EMBL" id="FNNU01000005">
    <property type="protein sequence ID" value="SDX71033.1"/>
    <property type="molecule type" value="Genomic_DNA"/>
</dbReference>
<sequence length="115" mass="12990">MGLRLQYPSRSTPDYAATHRHPTNLLLHLIAVPLFIVASLLLLTGLLGASLLPVVLGVIGLVAALALQRQGHKREQHAMDAHQECLQEVLLEQFVTFPRFLLNGGWWRAWKRRRP</sequence>
<keyword evidence="1" id="KW-0472">Membrane</keyword>
<dbReference type="OrthoDB" id="574431at2"/>
<name>A0A1H3DX23_9PSED</name>
<evidence type="ECO:0008006" key="4">
    <source>
        <dbReference type="Google" id="ProtNLM"/>
    </source>
</evidence>
<dbReference type="Proteomes" id="UP000243778">
    <property type="component" value="Unassembled WGS sequence"/>
</dbReference>
<gene>
    <name evidence="2" type="ORF">SAMN05216287_3601</name>
</gene>
<accession>A0A1H3DX23</accession>
<protein>
    <recommendedName>
        <fullName evidence="4">Terminase</fullName>
    </recommendedName>
</protein>
<dbReference type="RefSeq" id="WP_090231013.1">
    <property type="nucleotide sequence ID" value="NZ_FNNU01000005.1"/>
</dbReference>
<dbReference type="STRING" id="1007099.SAMN05216287_3601"/>
<keyword evidence="1" id="KW-0812">Transmembrane</keyword>
<dbReference type="AlphaFoldDB" id="A0A1H3DX23"/>
<feature type="transmembrane region" description="Helical" evidence="1">
    <location>
        <begin position="25"/>
        <end position="43"/>
    </location>
</feature>
<keyword evidence="1" id="KW-1133">Transmembrane helix</keyword>
<keyword evidence="3" id="KW-1185">Reference proteome</keyword>
<evidence type="ECO:0000313" key="3">
    <source>
        <dbReference type="Proteomes" id="UP000243778"/>
    </source>
</evidence>